<keyword evidence="2" id="KW-0479">Metal-binding</keyword>
<protein>
    <recommendedName>
        <fullName evidence="8">MYND-type domain-containing protein</fullName>
    </recommendedName>
</protein>
<evidence type="ECO:0000313" key="9">
    <source>
        <dbReference type="EMBL" id="VEL30467.1"/>
    </source>
</evidence>
<evidence type="ECO:0000259" key="8">
    <source>
        <dbReference type="PROSITE" id="PS50865"/>
    </source>
</evidence>
<dbReference type="GO" id="GO:0008270">
    <property type="term" value="F:zinc ion binding"/>
    <property type="evidence" value="ECO:0007669"/>
    <property type="project" value="UniProtKB-KW"/>
</dbReference>
<proteinExistence type="inferred from homology"/>
<dbReference type="PANTHER" id="PTHR46379">
    <property type="entry name" value="ZINC FINGER MYND DOMAIN-CONTAINING"/>
    <property type="match status" value="1"/>
</dbReference>
<dbReference type="GO" id="GO:0003714">
    <property type="term" value="F:transcription corepressor activity"/>
    <property type="evidence" value="ECO:0007669"/>
    <property type="project" value="InterPro"/>
</dbReference>
<keyword evidence="4" id="KW-0862">Zinc</keyword>
<accession>A0A3S5A8J2</accession>
<sequence length="163" mass="17495">MFSYLVFVAQERLNSQLAWKVSQLQAERDELRDSVHRLQAEIAGLRRAHAAEIECIKTRVWCQVCLREALYHCCAGIAYCSEACQLEHWTARHSRECRRSIEVASGSASTSASGNSVLASSSSSSSSSSASLPASLGLSNSLAMATTILPLQSSGLSASNAGR</sequence>
<dbReference type="InterPro" id="IPR057053">
    <property type="entry name" value="MYND_ZMYND11_ZMYD8"/>
</dbReference>
<organism evidence="9 10">
    <name type="scientific">Protopolystoma xenopodis</name>
    <dbReference type="NCBI Taxonomy" id="117903"/>
    <lineage>
        <taxon>Eukaryota</taxon>
        <taxon>Metazoa</taxon>
        <taxon>Spiralia</taxon>
        <taxon>Lophotrochozoa</taxon>
        <taxon>Platyhelminthes</taxon>
        <taxon>Monogenea</taxon>
        <taxon>Polyopisthocotylea</taxon>
        <taxon>Polystomatidea</taxon>
        <taxon>Polystomatidae</taxon>
        <taxon>Protopolystoma</taxon>
    </lineage>
</organism>
<dbReference type="GO" id="GO:0005634">
    <property type="term" value="C:nucleus"/>
    <property type="evidence" value="ECO:0007669"/>
    <property type="project" value="TreeGrafter"/>
</dbReference>
<evidence type="ECO:0000256" key="2">
    <source>
        <dbReference type="ARBA" id="ARBA00022723"/>
    </source>
</evidence>
<evidence type="ECO:0000256" key="1">
    <source>
        <dbReference type="ARBA" id="ARBA00009054"/>
    </source>
</evidence>
<dbReference type="GO" id="GO:0034243">
    <property type="term" value="P:regulation of transcription elongation by RNA polymerase II"/>
    <property type="evidence" value="ECO:0007669"/>
    <property type="project" value="InterPro"/>
</dbReference>
<dbReference type="Pfam" id="PF24324">
    <property type="entry name" value="MYND_ZMYND11_ZMYD8"/>
    <property type="match status" value="1"/>
</dbReference>
<dbReference type="SUPFAM" id="SSF144232">
    <property type="entry name" value="HIT/MYND zinc finger-like"/>
    <property type="match status" value="1"/>
</dbReference>
<reference evidence="9" key="1">
    <citation type="submission" date="2018-11" db="EMBL/GenBank/DDBJ databases">
        <authorList>
            <consortium name="Pathogen Informatics"/>
        </authorList>
    </citation>
    <scope>NUCLEOTIDE SEQUENCE</scope>
</reference>
<feature type="coiled-coil region" evidence="7">
    <location>
        <begin position="14"/>
        <end position="48"/>
    </location>
</feature>
<dbReference type="AlphaFoldDB" id="A0A3S5A8J2"/>
<evidence type="ECO:0000313" key="10">
    <source>
        <dbReference type="Proteomes" id="UP000784294"/>
    </source>
</evidence>
<evidence type="ECO:0000256" key="6">
    <source>
        <dbReference type="PROSITE-ProRule" id="PRU00134"/>
    </source>
</evidence>
<dbReference type="InterPro" id="IPR047269">
    <property type="entry name" value="ZMY11"/>
</dbReference>
<keyword evidence="7" id="KW-0175">Coiled coil</keyword>
<dbReference type="EMBL" id="CAAALY010112535">
    <property type="protein sequence ID" value="VEL30467.1"/>
    <property type="molecule type" value="Genomic_DNA"/>
</dbReference>
<dbReference type="OrthoDB" id="6272564at2759"/>
<evidence type="ECO:0000256" key="7">
    <source>
        <dbReference type="SAM" id="Coils"/>
    </source>
</evidence>
<feature type="domain" description="MYND-type" evidence="8">
    <location>
        <begin position="62"/>
        <end position="97"/>
    </location>
</feature>
<evidence type="ECO:0000256" key="5">
    <source>
        <dbReference type="ARBA" id="ARBA00023186"/>
    </source>
</evidence>
<evidence type="ECO:0000256" key="4">
    <source>
        <dbReference type="ARBA" id="ARBA00022833"/>
    </source>
</evidence>
<dbReference type="Gene3D" id="6.10.140.2220">
    <property type="match status" value="1"/>
</dbReference>
<name>A0A3S5A8J2_9PLAT</name>
<dbReference type="PROSITE" id="PS01360">
    <property type="entry name" value="ZF_MYND_1"/>
    <property type="match status" value="1"/>
</dbReference>
<dbReference type="PROSITE" id="PS50865">
    <property type="entry name" value="ZF_MYND_2"/>
    <property type="match status" value="1"/>
</dbReference>
<dbReference type="InterPro" id="IPR002893">
    <property type="entry name" value="Znf_MYND"/>
</dbReference>
<dbReference type="SUPFAM" id="SSF58014">
    <property type="entry name" value="Coiled-coil domain of nucleotide exchange factor GrpE"/>
    <property type="match status" value="1"/>
</dbReference>
<keyword evidence="5" id="KW-0143">Chaperone</keyword>
<keyword evidence="10" id="KW-1185">Reference proteome</keyword>
<comment type="similarity">
    <text evidence="1">Belongs to the GrpE family.</text>
</comment>
<evidence type="ECO:0000256" key="3">
    <source>
        <dbReference type="ARBA" id="ARBA00022771"/>
    </source>
</evidence>
<dbReference type="PANTHER" id="PTHR46379:SF1">
    <property type="entry name" value="ZINC FINGER MYND DOMAIN-CONTAINING PROTEIN 11"/>
    <property type="match status" value="1"/>
</dbReference>
<dbReference type="Proteomes" id="UP000784294">
    <property type="component" value="Unassembled WGS sequence"/>
</dbReference>
<comment type="caution">
    <text evidence="9">The sequence shown here is derived from an EMBL/GenBank/DDBJ whole genome shotgun (WGS) entry which is preliminary data.</text>
</comment>
<keyword evidence="3 6" id="KW-0863">Zinc-finger</keyword>
<gene>
    <name evidence="9" type="ORF">PXEA_LOCUS23907</name>
</gene>
<dbReference type="GO" id="GO:0009966">
    <property type="term" value="P:regulation of signal transduction"/>
    <property type="evidence" value="ECO:0007669"/>
    <property type="project" value="TreeGrafter"/>
</dbReference>
<dbReference type="InterPro" id="IPR013805">
    <property type="entry name" value="GrpE_CC"/>
</dbReference>